<dbReference type="AlphaFoldDB" id="A0A8D8F0B3"/>
<sequence length="99" mass="11586">MGLGHDLWTTRVGTADDQYQRTVEHFTELYPSGWRNGSSCECDLRWRPASSRTWSLYARRGSSVDVQRCFAWSADRYRRLWWTARGVRLCRYGSTSGLD</sequence>
<name>A0A8D8F0B3_CULPI</name>
<dbReference type="EMBL" id="HBUE01026545">
    <property type="protein sequence ID" value="CAG6454557.1"/>
    <property type="molecule type" value="Transcribed_RNA"/>
</dbReference>
<protein>
    <submittedName>
        <fullName evidence="1">(northern house mosquito) hypothetical protein</fullName>
    </submittedName>
</protein>
<proteinExistence type="predicted"/>
<reference evidence="1" key="1">
    <citation type="submission" date="2021-05" db="EMBL/GenBank/DDBJ databases">
        <authorList>
            <person name="Alioto T."/>
            <person name="Alioto T."/>
            <person name="Gomez Garrido J."/>
        </authorList>
    </citation>
    <scope>NUCLEOTIDE SEQUENCE</scope>
</reference>
<evidence type="ECO:0000313" key="1">
    <source>
        <dbReference type="EMBL" id="CAG6454557.1"/>
    </source>
</evidence>
<organism evidence="1">
    <name type="scientific">Culex pipiens</name>
    <name type="common">House mosquito</name>
    <dbReference type="NCBI Taxonomy" id="7175"/>
    <lineage>
        <taxon>Eukaryota</taxon>
        <taxon>Metazoa</taxon>
        <taxon>Ecdysozoa</taxon>
        <taxon>Arthropoda</taxon>
        <taxon>Hexapoda</taxon>
        <taxon>Insecta</taxon>
        <taxon>Pterygota</taxon>
        <taxon>Neoptera</taxon>
        <taxon>Endopterygota</taxon>
        <taxon>Diptera</taxon>
        <taxon>Nematocera</taxon>
        <taxon>Culicoidea</taxon>
        <taxon>Culicidae</taxon>
        <taxon>Culicinae</taxon>
        <taxon>Culicini</taxon>
        <taxon>Culex</taxon>
        <taxon>Culex</taxon>
    </lineage>
</organism>
<accession>A0A8D8F0B3</accession>